<evidence type="ECO:0000256" key="1">
    <source>
        <dbReference type="ARBA" id="ARBA00004123"/>
    </source>
</evidence>
<dbReference type="Gene3D" id="4.10.60.10">
    <property type="entry name" value="Zinc finger, CCHC-type"/>
    <property type="match status" value="1"/>
</dbReference>
<feature type="domain" description="DWNN" evidence="11">
    <location>
        <begin position="3"/>
        <end position="76"/>
    </location>
</feature>
<dbReference type="CTD" id="37857"/>
<dbReference type="Pfam" id="PF13696">
    <property type="entry name" value="zf-CCHC_2"/>
    <property type="match status" value="1"/>
</dbReference>
<gene>
    <name evidence="13" type="primary">LOC103508736</name>
</gene>
<accession>A0A3Q0IRZ6</accession>
<dbReference type="InterPro" id="IPR014891">
    <property type="entry name" value="DWNN_domain"/>
</dbReference>
<keyword evidence="3 6" id="KW-0863">Zinc-finger</keyword>
<dbReference type="PROSITE" id="PS51282">
    <property type="entry name" value="DWNN"/>
    <property type="match status" value="1"/>
</dbReference>
<dbReference type="SMART" id="SM00343">
    <property type="entry name" value="ZnF_C2HC"/>
    <property type="match status" value="1"/>
</dbReference>
<feature type="compositionally biased region" description="Basic residues" evidence="7">
    <location>
        <begin position="592"/>
        <end position="626"/>
    </location>
</feature>
<dbReference type="InterPro" id="IPR025829">
    <property type="entry name" value="Zn_knuckle_CX2CX3GHX4C"/>
</dbReference>
<dbReference type="Gene3D" id="3.10.20.90">
    <property type="entry name" value="Phosphatidylinositol 3-kinase Catalytic Subunit, Chain A, domain 1"/>
    <property type="match status" value="1"/>
</dbReference>
<feature type="domain" description="RING-type" evidence="9">
    <location>
        <begin position="244"/>
        <end position="285"/>
    </location>
</feature>
<keyword evidence="8" id="KW-0812">Transmembrane</keyword>
<dbReference type="InterPro" id="IPR036875">
    <property type="entry name" value="Znf_CCHC_sf"/>
</dbReference>
<dbReference type="RefSeq" id="XP_026679056.1">
    <property type="nucleotide sequence ID" value="XM_026823255.1"/>
</dbReference>
<dbReference type="InterPro" id="IPR001878">
    <property type="entry name" value="Znf_CCHC"/>
</dbReference>
<evidence type="ECO:0000256" key="2">
    <source>
        <dbReference type="ARBA" id="ARBA00022723"/>
    </source>
</evidence>
<sequence length="907" mass="103044">MSVYYKFKTSQSYDTIKFDGLHISLGDLKKAIYHQKQIGKNPDFDLLVTNAQDNQVYSDDNELINRNASVIVVRIPLTPKQIRARDRIEAQQNLIKLKQEARQIKYAQAHGGGPGANHRNAADLLNENLSEQDRISCMISQATSDYDPSNYVRVRGNHFGPAPKTYVCHLCNKGGHWKRDCPTLPQRVIYDSFEYVFEFMLAHCDLLHCSVISSEAYQQSSMKKADTGPPVEMEKAQIPEDLVCILCQDLMVDAVMIPCCGISFCDECIRNLLLESDEHECPDCKEKDVSPDTLIPNRFLRNKVNDFKKEKGYERPQPKTATPTPAPAHQETPVPLNSGPSHPVSSPLSDGRNISVLGGEDKTPPSGNKEEVQIIGGGEIPASNQRHPNQRSPHHHPQPQVPPQQQQHPQHPPQQQQHQHPPQQQHLPPHSQPQPHPQTQPYPQYAHPPAQPSGPPGYLPPPAQQLPPLEPPPGLTLPPPRGYMPPAYPGAPPQPQPGYLPPPQAPHVHPSHYNSRRRYEDDRYERDSRYRRPDIPSGVIDDTLSVFNQIMDKMDEHKKHHGPGPANATKPGPTSRSKSYSRSPGGSVSPDKKKKKKAKAGSRSRSRSRSAGSRRSRSVSRAKKSSRSLSPKPGKKSKRSPRSRSSRSRSRSPIQRSGSRSRSRSRKRMRSSRSRSRSRSPMKYGRPSYSRSRSHSPYPYKERPDREAAYSSRYGRSHSRPRDGGFSPRDNYSPPRDEFRSPPYHARRRSRSPPPRYRKDYSPGPPIPPAGSYYEPAAPDRDRSEYRARSGDRDFPPHREFSRLNDRGGDFRDRPPNMRDREFGPRGGRPWRGGRGRRGGRFRDDGYFERHGGPPFNQGGDRYLFLFFRFYASLCILGLLVRRLPYLNRKRLSLQILFIFWLPPLLV</sequence>
<dbReference type="GO" id="GO:0061630">
    <property type="term" value="F:ubiquitin protein ligase activity"/>
    <property type="evidence" value="ECO:0007669"/>
    <property type="project" value="InterPro"/>
</dbReference>
<feature type="region of interest" description="Disordered" evidence="7">
    <location>
        <begin position="305"/>
        <end position="838"/>
    </location>
</feature>
<feature type="compositionally biased region" description="Basic residues" evidence="7">
    <location>
        <begin position="388"/>
        <end position="397"/>
    </location>
</feature>
<evidence type="ECO:0000259" key="9">
    <source>
        <dbReference type="PROSITE" id="PS50089"/>
    </source>
</evidence>
<evidence type="ECO:0000256" key="3">
    <source>
        <dbReference type="ARBA" id="ARBA00022771"/>
    </source>
</evidence>
<dbReference type="SUPFAM" id="SSF57850">
    <property type="entry name" value="RING/U-box"/>
    <property type="match status" value="1"/>
</dbReference>
<dbReference type="GO" id="GO:0005634">
    <property type="term" value="C:nucleus"/>
    <property type="evidence" value="ECO:0007669"/>
    <property type="project" value="UniProtKB-SubCell"/>
</dbReference>
<feature type="compositionally biased region" description="Low complexity" evidence="7">
    <location>
        <begin position="686"/>
        <end position="699"/>
    </location>
</feature>
<dbReference type="InterPro" id="IPR033489">
    <property type="entry name" value="RBBP6"/>
</dbReference>
<feature type="compositionally biased region" description="Basic residues" evidence="7">
    <location>
        <begin position="633"/>
        <end position="650"/>
    </location>
</feature>
<keyword evidence="8" id="KW-0472">Membrane</keyword>
<feature type="compositionally biased region" description="Polar residues" evidence="7">
    <location>
        <begin position="338"/>
        <end position="348"/>
    </location>
</feature>
<dbReference type="PaxDb" id="121845-A0A3Q0IRZ6"/>
<evidence type="ECO:0000256" key="4">
    <source>
        <dbReference type="ARBA" id="ARBA00022833"/>
    </source>
</evidence>
<dbReference type="GO" id="GO:0003676">
    <property type="term" value="F:nucleic acid binding"/>
    <property type="evidence" value="ECO:0007669"/>
    <property type="project" value="InterPro"/>
</dbReference>
<evidence type="ECO:0000313" key="13">
    <source>
        <dbReference type="RefSeq" id="XP_026679056.1"/>
    </source>
</evidence>
<reference evidence="13" key="1">
    <citation type="submission" date="2025-08" db="UniProtKB">
        <authorList>
            <consortium name="RefSeq"/>
        </authorList>
    </citation>
    <scope>IDENTIFICATION</scope>
</reference>
<feature type="compositionally biased region" description="Low complexity" evidence="7">
    <location>
        <begin position="403"/>
        <end position="429"/>
    </location>
</feature>
<comment type="subcellular location">
    <subcellularLocation>
        <location evidence="1">Nucleus</location>
    </subcellularLocation>
</comment>
<feature type="compositionally biased region" description="Polar residues" evidence="7">
    <location>
        <begin position="572"/>
        <end position="582"/>
    </location>
</feature>
<dbReference type="Gene3D" id="3.30.40.10">
    <property type="entry name" value="Zinc/RING finger domain, C3HC4 (zinc finger)"/>
    <property type="match status" value="1"/>
</dbReference>
<keyword evidence="4" id="KW-0862">Zinc</keyword>
<feature type="compositionally biased region" description="Basic and acidic residues" evidence="7">
    <location>
        <begin position="359"/>
        <end position="372"/>
    </location>
</feature>
<evidence type="ECO:0000256" key="5">
    <source>
        <dbReference type="ARBA" id="ARBA00023242"/>
    </source>
</evidence>
<feature type="compositionally biased region" description="Basic and acidic residues" evidence="7">
    <location>
        <begin position="778"/>
        <end position="824"/>
    </location>
</feature>
<feature type="transmembrane region" description="Helical" evidence="8">
    <location>
        <begin position="863"/>
        <end position="881"/>
    </location>
</feature>
<dbReference type="KEGG" id="dci:103508736"/>
<evidence type="ECO:0000256" key="8">
    <source>
        <dbReference type="SAM" id="Phobius"/>
    </source>
</evidence>
<dbReference type="InterPro" id="IPR001841">
    <property type="entry name" value="Znf_RING"/>
</dbReference>
<feature type="compositionally biased region" description="Basic and acidic residues" evidence="7">
    <location>
        <begin position="517"/>
        <end position="534"/>
    </location>
</feature>
<keyword evidence="2" id="KW-0479">Metal-binding</keyword>
<feature type="compositionally biased region" description="Pro residues" evidence="7">
    <location>
        <begin position="449"/>
        <end position="505"/>
    </location>
</feature>
<dbReference type="Proteomes" id="UP000079169">
    <property type="component" value="Unplaced"/>
</dbReference>
<keyword evidence="12" id="KW-1185">Reference proteome</keyword>
<protein>
    <submittedName>
        <fullName evidence="13">E3 ubiquitin-protein ligase RBBP6</fullName>
    </submittedName>
</protein>
<dbReference type="Pfam" id="PF08783">
    <property type="entry name" value="DWNN"/>
    <property type="match status" value="1"/>
</dbReference>
<feature type="compositionally biased region" description="Basic and acidic residues" evidence="7">
    <location>
        <begin position="305"/>
        <end position="317"/>
    </location>
</feature>
<evidence type="ECO:0000259" key="10">
    <source>
        <dbReference type="PROSITE" id="PS50158"/>
    </source>
</evidence>
<organism evidence="12 13">
    <name type="scientific">Diaphorina citri</name>
    <name type="common">Asian citrus psyllid</name>
    <dbReference type="NCBI Taxonomy" id="121845"/>
    <lineage>
        <taxon>Eukaryota</taxon>
        <taxon>Metazoa</taxon>
        <taxon>Ecdysozoa</taxon>
        <taxon>Arthropoda</taxon>
        <taxon>Hexapoda</taxon>
        <taxon>Insecta</taxon>
        <taxon>Pterygota</taxon>
        <taxon>Neoptera</taxon>
        <taxon>Paraneoptera</taxon>
        <taxon>Hemiptera</taxon>
        <taxon>Sternorrhyncha</taxon>
        <taxon>Psylloidea</taxon>
        <taxon>Psyllidae</taxon>
        <taxon>Diaphorininae</taxon>
        <taxon>Diaphorina</taxon>
    </lineage>
</organism>
<dbReference type="GO" id="GO:0006511">
    <property type="term" value="P:ubiquitin-dependent protein catabolic process"/>
    <property type="evidence" value="ECO:0007669"/>
    <property type="project" value="TreeGrafter"/>
</dbReference>
<dbReference type="InterPro" id="IPR013083">
    <property type="entry name" value="Znf_RING/FYVE/PHD"/>
</dbReference>
<evidence type="ECO:0000313" key="12">
    <source>
        <dbReference type="Proteomes" id="UP000079169"/>
    </source>
</evidence>
<dbReference type="PANTHER" id="PTHR15439">
    <property type="entry name" value="RETINOBLASTOMA-BINDING PROTEIN 6"/>
    <property type="match status" value="1"/>
</dbReference>
<keyword evidence="5" id="KW-0539">Nucleus</keyword>
<dbReference type="PROSITE" id="PS50089">
    <property type="entry name" value="ZF_RING_2"/>
    <property type="match status" value="1"/>
</dbReference>
<dbReference type="STRING" id="121845.A0A3Q0IRZ6"/>
<name>A0A3Q0IRZ6_DIACI</name>
<dbReference type="GeneID" id="103508736"/>
<dbReference type="GO" id="GO:0008270">
    <property type="term" value="F:zinc ion binding"/>
    <property type="evidence" value="ECO:0007669"/>
    <property type="project" value="UniProtKB-KW"/>
</dbReference>
<feature type="domain" description="CCHC-type" evidence="10">
    <location>
        <begin position="168"/>
        <end position="182"/>
    </location>
</feature>
<dbReference type="SMART" id="SM01180">
    <property type="entry name" value="DWNN"/>
    <property type="match status" value="1"/>
</dbReference>
<feature type="compositionally biased region" description="Basic residues" evidence="7">
    <location>
        <begin position="659"/>
        <end position="680"/>
    </location>
</feature>
<feature type="compositionally biased region" description="Pro residues" evidence="7">
    <location>
        <begin position="430"/>
        <end position="440"/>
    </location>
</feature>
<dbReference type="CDD" id="cd16620">
    <property type="entry name" value="vRING-HC-C4C4_RBBP6"/>
    <property type="match status" value="1"/>
</dbReference>
<dbReference type="GO" id="GO:0016567">
    <property type="term" value="P:protein ubiquitination"/>
    <property type="evidence" value="ECO:0007669"/>
    <property type="project" value="InterPro"/>
</dbReference>
<keyword evidence="8" id="KW-1133">Transmembrane helix</keyword>
<evidence type="ECO:0000256" key="6">
    <source>
        <dbReference type="PROSITE-ProRule" id="PRU00047"/>
    </source>
</evidence>
<dbReference type="AlphaFoldDB" id="A0A3Q0IRZ6"/>
<evidence type="ECO:0000259" key="11">
    <source>
        <dbReference type="PROSITE" id="PS51282"/>
    </source>
</evidence>
<dbReference type="PROSITE" id="PS50158">
    <property type="entry name" value="ZF_CCHC"/>
    <property type="match status" value="1"/>
</dbReference>
<dbReference type="SUPFAM" id="SSF57756">
    <property type="entry name" value="Retrovirus zinc finger-like domains"/>
    <property type="match status" value="1"/>
</dbReference>
<dbReference type="PANTHER" id="PTHR15439:SF0">
    <property type="entry name" value="CELL DIVISION CYCLE AND APOPTOSIS REGULATOR PROTEIN 1-RELATED"/>
    <property type="match status" value="1"/>
</dbReference>
<proteinExistence type="predicted"/>
<dbReference type="GO" id="GO:0006397">
    <property type="term" value="P:mRNA processing"/>
    <property type="evidence" value="ECO:0007669"/>
    <property type="project" value="InterPro"/>
</dbReference>
<evidence type="ECO:0000256" key="7">
    <source>
        <dbReference type="SAM" id="MobiDB-lite"/>
    </source>
</evidence>